<dbReference type="SMART" id="SM00100">
    <property type="entry name" value="cNMP"/>
    <property type="match status" value="1"/>
</dbReference>
<keyword evidence="2" id="KW-0238">DNA-binding</keyword>
<evidence type="ECO:0000313" key="7">
    <source>
        <dbReference type="Proteomes" id="UP000256326"/>
    </source>
</evidence>
<feature type="domain" description="Cyclic nucleotide-binding" evidence="4">
    <location>
        <begin position="16"/>
        <end position="117"/>
    </location>
</feature>
<dbReference type="RefSeq" id="WP_116036533.1">
    <property type="nucleotide sequence ID" value="NZ_JBHLVV010000020.1"/>
</dbReference>
<dbReference type="GO" id="GO:0005829">
    <property type="term" value="C:cytosol"/>
    <property type="evidence" value="ECO:0007669"/>
    <property type="project" value="TreeGrafter"/>
</dbReference>
<evidence type="ECO:0000259" key="4">
    <source>
        <dbReference type="PROSITE" id="PS50042"/>
    </source>
</evidence>
<dbReference type="SUPFAM" id="SSF46785">
    <property type="entry name" value="Winged helix' DNA-binding domain"/>
    <property type="match status" value="1"/>
</dbReference>
<dbReference type="EMBL" id="QNUG01000040">
    <property type="protein sequence ID" value="REC67783.1"/>
    <property type="molecule type" value="Genomic_DNA"/>
</dbReference>
<dbReference type="PANTHER" id="PTHR24567">
    <property type="entry name" value="CRP FAMILY TRANSCRIPTIONAL REGULATORY PROTEIN"/>
    <property type="match status" value="1"/>
</dbReference>
<accession>A0A3D9CPR1</accession>
<dbReference type="Gene3D" id="2.60.120.10">
    <property type="entry name" value="Jelly Rolls"/>
    <property type="match status" value="1"/>
</dbReference>
<dbReference type="InterPro" id="IPR014710">
    <property type="entry name" value="RmlC-like_jellyroll"/>
</dbReference>
<evidence type="ECO:0000313" key="6">
    <source>
        <dbReference type="EMBL" id="REC67783.1"/>
    </source>
</evidence>
<dbReference type="InterPro" id="IPR012318">
    <property type="entry name" value="HTH_CRP"/>
</dbReference>
<dbReference type="Pfam" id="PF00027">
    <property type="entry name" value="cNMP_binding"/>
    <property type="match status" value="1"/>
</dbReference>
<dbReference type="InterPro" id="IPR018490">
    <property type="entry name" value="cNMP-bd_dom_sf"/>
</dbReference>
<dbReference type="GO" id="GO:0003700">
    <property type="term" value="F:DNA-binding transcription factor activity"/>
    <property type="evidence" value="ECO:0007669"/>
    <property type="project" value="TreeGrafter"/>
</dbReference>
<dbReference type="InterPro" id="IPR036388">
    <property type="entry name" value="WH-like_DNA-bd_sf"/>
</dbReference>
<evidence type="ECO:0000256" key="1">
    <source>
        <dbReference type="ARBA" id="ARBA00023015"/>
    </source>
</evidence>
<proteinExistence type="predicted"/>
<evidence type="ECO:0000256" key="3">
    <source>
        <dbReference type="ARBA" id="ARBA00023163"/>
    </source>
</evidence>
<keyword evidence="3" id="KW-0804">Transcription</keyword>
<dbReference type="PANTHER" id="PTHR24567:SF28">
    <property type="entry name" value="LISTERIOLYSIN REGULATORY PROTEIN"/>
    <property type="match status" value="1"/>
</dbReference>
<dbReference type="PRINTS" id="PR00034">
    <property type="entry name" value="HTHCRP"/>
</dbReference>
<dbReference type="InterPro" id="IPR036390">
    <property type="entry name" value="WH_DNA-bd_sf"/>
</dbReference>
<keyword evidence="7" id="KW-1185">Reference proteome</keyword>
<dbReference type="InterPro" id="IPR000595">
    <property type="entry name" value="cNMP-bd_dom"/>
</dbReference>
<dbReference type="SMART" id="SM00419">
    <property type="entry name" value="HTH_CRP"/>
    <property type="match status" value="1"/>
</dbReference>
<keyword evidence="1" id="KW-0805">Transcription regulation</keyword>
<name>A0A3D9CPR1_9FLAO</name>
<reference evidence="6 7" key="1">
    <citation type="journal article" date="2006" name="Int. J. Syst. Evol. Microbiol.">
        <title>Chryseobacterium hispanicum sp. nov., isolated from the drinking water distribution system of Sevilla, Spain.</title>
        <authorList>
            <person name="Gallego V."/>
            <person name="Garcia M.T."/>
            <person name="Ventosa A."/>
        </authorList>
    </citation>
    <scope>NUCLEOTIDE SEQUENCE [LARGE SCALE GENOMIC DNA]</scope>
    <source>
        <strain evidence="6 7">KCTC 22104</strain>
    </source>
</reference>
<dbReference type="SUPFAM" id="SSF51206">
    <property type="entry name" value="cAMP-binding domain-like"/>
    <property type="match status" value="1"/>
</dbReference>
<dbReference type="AlphaFoldDB" id="A0A3D9CPR1"/>
<dbReference type="Gene3D" id="1.10.10.10">
    <property type="entry name" value="Winged helix-like DNA-binding domain superfamily/Winged helix DNA-binding domain"/>
    <property type="match status" value="1"/>
</dbReference>
<evidence type="ECO:0000259" key="5">
    <source>
        <dbReference type="PROSITE" id="PS51063"/>
    </source>
</evidence>
<protein>
    <submittedName>
        <fullName evidence="6">Crp/Fnr family transcriptional regulator</fullName>
    </submittedName>
</protein>
<gene>
    <name evidence="6" type="ORF">DRF58_14765</name>
</gene>
<dbReference type="Pfam" id="PF13545">
    <property type="entry name" value="HTH_Crp_2"/>
    <property type="match status" value="1"/>
</dbReference>
<dbReference type="InterPro" id="IPR050397">
    <property type="entry name" value="Env_Response_Regulators"/>
</dbReference>
<comment type="caution">
    <text evidence="6">The sequence shown here is derived from an EMBL/GenBank/DDBJ whole genome shotgun (WGS) entry which is preliminary data.</text>
</comment>
<dbReference type="Proteomes" id="UP000256326">
    <property type="component" value="Unassembled WGS sequence"/>
</dbReference>
<evidence type="ECO:0000256" key="2">
    <source>
        <dbReference type="ARBA" id="ARBA00023125"/>
    </source>
</evidence>
<dbReference type="OrthoDB" id="667966at2"/>
<feature type="domain" description="HTH crp-type" evidence="5">
    <location>
        <begin position="131"/>
        <end position="198"/>
    </location>
</feature>
<dbReference type="GO" id="GO:0003677">
    <property type="term" value="F:DNA binding"/>
    <property type="evidence" value="ECO:0007669"/>
    <property type="project" value="UniProtKB-KW"/>
</dbReference>
<sequence>MVIEESIIKSFGGKLKEYNASESIFSEKSNANYYYQIVEGEVKLNNYNEDGKETIQTILKKGQSIGESLLFLDKAYPVNAIAITACKVLRLPKSKFFQILTKFPENQFKIINSLSDSMYFKYAMGQIFSTKNPATKLRVLMDYLKSSEKDLSAFSFQVPLTRQQMASLTGLRVETTIRALKMMEKENIVKIQNRKIFY</sequence>
<organism evidence="6 7">
    <name type="scientific">Epilithonimonas hispanica</name>
    <dbReference type="NCBI Taxonomy" id="358687"/>
    <lineage>
        <taxon>Bacteria</taxon>
        <taxon>Pseudomonadati</taxon>
        <taxon>Bacteroidota</taxon>
        <taxon>Flavobacteriia</taxon>
        <taxon>Flavobacteriales</taxon>
        <taxon>Weeksellaceae</taxon>
        <taxon>Chryseobacterium group</taxon>
        <taxon>Epilithonimonas</taxon>
    </lineage>
</organism>
<dbReference type="PROSITE" id="PS51063">
    <property type="entry name" value="HTH_CRP_2"/>
    <property type="match status" value="1"/>
</dbReference>
<dbReference type="PROSITE" id="PS50042">
    <property type="entry name" value="CNMP_BINDING_3"/>
    <property type="match status" value="1"/>
</dbReference>
<dbReference type="CDD" id="cd00038">
    <property type="entry name" value="CAP_ED"/>
    <property type="match status" value="1"/>
</dbReference>